<comment type="caution">
    <text evidence="2">The sequence shown here is derived from an EMBL/GenBank/DDBJ whole genome shotgun (WGS) entry which is preliminary data.</text>
</comment>
<gene>
    <name evidence="2" type="ORF">PLEPLA_LOCUS18377</name>
</gene>
<sequence length="286" mass="30592">MKAAQRSQLPVLTESCRQHTDRGDNICHRGHDGCVTLDPAVPSYPSSAVSLVVPRHKSPLQASSIKASPPVQPRSGGFAHFLTSSGPVGCKRFSLAASRSVSGVLITDKSSRLCGGDPAWRQHAAEARAAEVAFRAPLAMTVLTPAVHTRPSSTCLRSCHMQARGGLHATAKRVFGELVHAVMKTVVFEETRVERPRRDLLTTSEDTRLTCRVLLSAPSSGILQGCVGFILFEQEEAGTRRPSFFTALVSVVECRGFHTVQTGAKPVSSSTEGYSSITDDLAGNSK</sequence>
<organism evidence="2 3">
    <name type="scientific">Pleuronectes platessa</name>
    <name type="common">European plaice</name>
    <dbReference type="NCBI Taxonomy" id="8262"/>
    <lineage>
        <taxon>Eukaryota</taxon>
        <taxon>Metazoa</taxon>
        <taxon>Chordata</taxon>
        <taxon>Craniata</taxon>
        <taxon>Vertebrata</taxon>
        <taxon>Euteleostomi</taxon>
        <taxon>Actinopterygii</taxon>
        <taxon>Neopterygii</taxon>
        <taxon>Teleostei</taxon>
        <taxon>Neoteleostei</taxon>
        <taxon>Acanthomorphata</taxon>
        <taxon>Carangaria</taxon>
        <taxon>Pleuronectiformes</taxon>
        <taxon>Pleuronectoidei</taxon>
        <taxon>Pleuronectidae</taxon>
        <taxon>Pleuronectes</taxon>
    </lineage>
</organism>
<reference evidence="2" key="1">
    <citation type="submission" date="2020-03" db="EMBL/GenBank/DDBJ databases">
        <authorList>
            <person name="Weist P."/>
        </authorList>
    </citation>
    <scope>NUCLEOTIDE SEQUENCE</scope>
</reference>
<dbReference type="Proteomes" id="UP001153269">
    <property type="component" value="Unassembled WGS sequence"/>
</dbReference>
<evidence type="ECO:0000313" key="3">
    <source>
        <dbReference type="Proteomes" id="UP001153269"/>
    </source>
</evidence>
<feature type="region of interest" description="Disordered" evidence="1">
    <location>
        <begin position="263"/>
        <end position="286"/>
    </location>
</feature>
<dbReference type="AlphaFoldDB" id="A0A9N7YG97"/>
<accession>A0A9N7YG97</accession>
<dbReference type="EMBL" id="CADEAL010001225">
    <property type="protein sequence ID" value="CAB1430395.1"/>
    <property type="molecule type" value="Genomic_DNA"/>
</dbReference>
<proteinExistence type="predicted"/>
<protein>
    <submittedName>
        <fullName evidence="2">Uncharacterized protein</fullName>
    </submittedName>
</protein>
<keyword evidence="3" id="KW-1185">Reference proteome</keyword>
<evidence type="ECO:0000256" key="1">
    <source>
        <dbReference type="SAM" id="MobiDB-lite"/>
    </source>
</evidence>
<name>A0A9N7YG97_PLEPL</name>
<evidence type="ECO:0000313" key="2">
    <source>
        <dbReference type="EMBL" id="CAB1430395.1"/>
    </source>
</evidence>